<reference evidence="8 9" key="1">
    <citation type="submission" date="2015-09" db="EMBL/GenBank/DDBJ databases">
        <authorList>
            <consortium name="Swine Surveillance"/>
        </authorList>
    </citation>
    <scope>NUCLEOTIDE SEQUENCE [LARGE SCALE GENOMIC DNA]</scope>
    <source>
        <strain evidence="8 9">CECT 7648</strain>
    </source>
</reference>
<feature type="region of interest" description="Disordered" evidence="4">
    <location>
        <begin position="304"/>
        <end position="328"/>
    </location>
</feature>
<feature type="domain" description="HAMP" evidence="7">
    <location>
        <begin position="210"/>
        <end position="253"/>
    </location>
</feature>
<evidence type="ECO:0000313" key="8">
    <source>
        <dbReference type="EMBL" id="CUH78476.1"/>
    </source>
</evidence>
<dbReference type="Pfam" id="PF00015">
    <property type="entry name" value="MCPsignal"/>
    <property type="match status" value="1"/>
</dbReference>
<gene>
    <name evidence="8" type="primary">tsr_1</name>
    <name evidence="8" type="ORF">TRN7648_01996</name>
</gene>
<dbReference type="InterPro" id="IPR003660">
    <property type="entry name" value="HAMP_dom"/>
</dbReference>
<dbReference type="GO" id="GO:0007165">
    <property type="term" value="P:signal transduction"/>
    <property type="evidence" value="ECO:0007669"/>
    <property type="project" value="UniProtKB-KW"/>
</dbReference>
<keyword evidence="3" id="KW-0807">Transducer</keyword>
<keyword evidence="9" id="KW-1185">Reference proteome</keyword>
<keyword evidence="5" id="KW-1133">Transmembrane helix</keyword>
<evidence type="ECO:0000259" key="6">
    <source>
        <dbReference type="PROSITE" id="PS50111"/>
    </source>
</evidence>
<feature type="transmembrane region" description="Helical" evidence="5">
    <location>
        <begin position="39"/>
        <end position="57"/>
    </location>
</feature>
<organism evidence="8 9">
    <name type="scientific">Tropicibacter naphthalenivorans</name>
    <dbReference type="NCBI Taxonomy" id="441103"/>
    <lineage>
        <taxon>Bacteria</taxon>
        <taxon>Pseudomonadati</taxon>
        <taxon>Pseudomonadota</taxon>
        <taxon>Alphaproteobacteria</taxon>
        <taxon>Rhodobacterales</taxon>
        <taxon>Roseobacteraceae</taxon>
        <taxon>Tropicibacter</taxon>
    </lineage>
</organism>
<feature type="transmembrane region" description="Helical" evidence="5">
    <location>
        <begin position="147"/>
        <end position="166"/>
    </location>
</feature>
<dbReference type="PROSITE" id="PS50885">
    <property type="entry name" value="HAMP"/>
    <property type="match status" value="1"/>
</dbReference>
<dbReference type="Proteomes" id="UP000054935">
    <property type="component" value="Unassembled WGS sequence"/>
</dbReference>
<dbReference type="STRING" id="441103.TRN7648_01996"/>
<protein>
    <submittedName>
        <fullName evidence="8">Serine chemoreceptor protein</fullName>
    </submittedName>
</protein>
<dbReference type="GO" id="GO:0006935">
    <property type="term" value="P:chemotaxis"/>
    <property type="evidence" value="ECO:0007669"/>
    <property type="project" value="UniProtKB-KW"/>
</dbReference>
<evidence type="ECO:0000256" key="3">
    <source>
        <dbReference type="PROSITE-ProRule" id="PRU00284"/>
    </source>
</evidence>
<dbReference type="SMART" id="SM00283">
    <property type="entry name" value="MA"/>
    <property type="match status" value="1"/>
</dbReference>
<feature type="domain" description="Methyl-accepting transducer" evidence="6">
    <location>
        <begin position="258"/>
        <end position="487"/>
    </location>
</feature>
<dbReference type="PANTHER" id="PTHR43531">
    <property type="entry name" value="PROTEIN ICFG"/>
    <property type="match status" value="1"/>
</dbReference>
<evidence type="ECO:0000256" key="5">
    <source>
        <dbReference type="SAM" id="Phobius"/>
    </source>
</evidence>
<dbReference type="PANTHER" id="PTHR43531:SF11">
    <property type="entry name" value="METHYL-ACCEPTING CHEMOTAXIS PROTEIN 3"/>
    <property type="match status" value="1"/>
</dbReference>
<dbReference type="CDD" id="cd11386">
    <property type="entry name" value="MCP_signal"/>
    <property type="match status" value="1"/>
</dbReference>
<name>A0A0P1GAE4_9RHOB</name>
<dbReference type="SUPFAM" id="SSF58104">
    <property type="entry name" value="Methyl-accepting chemotaxis protein (MCP) signaling domain"/>
    <property type="match status" value="1"/>
</dbReference>
<evidence type="ECO:0000256" key="1">
    <source>
        <dbReference type="ARBA" id="ARBA00022500"/>
    </source>
</evidence>
<dbReference type="InterPro" id="IPR004089">
    <property type="entry name" value="MCPsignal_dom"/>
</dbReference>
<sequence>MMNFLKTLIKRDARDLALLNVFMLTPVPALVAWGAGNSVVITVVASGVMLGIALLAVRLKSFVADLTLVAVLVGLPMLITAAASGQFWQIDMHMLFFVQLAVVSMLGRQSLLLWSAGLTAVHHVALTVFFPLLVYPTTDLWTDVIRTALHAVVVVFETGTLAVIIANRNEVLGQVNEAAEEQSRQAELASQARAKAEAAESSASEVMSLLSDRLRRLADGDLTCAINRELEPEFEEMRADFNIAVSTLRGAIAETADTARTFDSEATALSGATNDLSTRTERQAHEITETTTTFNQMTETIRSTAKKASDASEAANGANSRAEKSREITGKAMEAMRGIEASSGEIARIIDLIDDISFQTNLLALNAGVEASRAGVSGKGFAVVASEVQQLAQKTASAASGIRDLIVESEVRVNEGVELVSAAISSLEEIRAAVHKTSAFNAEISEQSAQQTAALDQLNSTIAAFDGNTQSAAAMSEELAAMADRIARAARDLTGRMGAFQTEDARDGAPSKVA</sequence>
<dbReference type="InterPro" id="IPR051310">
    <property type="entry name" value="MCP_chemotaxis"/>
</dbReference>
<evidence type="ECO:0000256" key="4">
    <source>
        <dbReference type="SAM" id="MobiDB-lite"/>
    </source>
</evidence>
<proteinExistence type="inferred from homology"/>
<feature type="transmembrane region" description="Helical" evidence="5">
    <location>
        <begin position="62"/>
        <end position="81"/>
    </location>
</feature>
<evidence type="ECO:0000259" key="7">
    <source>
        <dbReference type="PROSITE" id="PS50885"/>
    </source>
</evidence>
<keyword evidence="5" id="KW-0472">Membrane</keyword>
<dbReference type="AlphaFoldDB" id="A0A0P1GAE4"/>
<evidence type="ECO:0000256" key="2">
    <source>
        <dbReference type="ARBA" id="ARBA00029447"/>
    </source>
</evidence>
<evidence type="ECO:0000313" key="9">
    <source>
        <dbReference type="Proteomes" id="UP000054935"/>
    </source>
</evidence>
<keyword evidence="1" id="KW-0145">Chemotaxis</keyword>
<dbReference type="EMBL" id="CYSE01000003">
    <property type="protein sequence ID" value="CUH78476.1"/>
    <property type="molecule type" value="Genomic_DNA"/>
</dbReference>
<dbReference type="GO" id="GO:0016020">
    <property type="term" value="C:membrane"/>
    <property type="evidence" value="ECO:0007669"/>
    <property type="project" value="InterPro"/>
</dbReference>
<dbReference type="Gene3D" id="1.10.287.950">
    <property type="entry name" value="Methyl-accepting chemotaxis protein"/>
    <property type="match status" value="1"/>
</dbReference>
<feature type="transmembrane region" description="Helical" evidence="5">
    <location>
        <begin position="111"/>
        <end position="135"/>
    </location>
</feature>
<comment type="similarity">
    <text evidence="2">Belongs to the methyl-accepting chemotaxis (MCP) protein family.</text>
</comment>
<accession>A0A0P1GAE4</accession>
<keyword evidence="8" id="KW-0675">Receptor</keyword>
<keyword evidence="5" id="KW-0812">Transmembrane</keyword>
<dbReference type="PROSITE" id="PS50111">
    <property type="entry name" value="CHEMOTAXIS_TRANSDUC_2"/>
    <property type="match status" value="1"/>
</dbReference>